<reference evidence="3 4" key="1">
    <citation type="journal article" date="2018" name="MBio">
        <title>Comparative Genomics Reveals the Core Gene Toolbox for the Fungus-Insect Symbiosis.</title>
        <authorList>
            <person name="Wang Y."/>
            <person name="Stata M."/>
            <person name="Wang W."/>
            <person name="Stajich J.E."/>
            <person name="White M.M."/>
            <person name="Moncalvo J.M."/>
        </authorList>
    </citation>
    <scope>NUCLEOTIDE SEQUENCE [LARGE SCALE GENOMIC DNA]</scope>
    <source>
        <strain evidence="3 4">AUS-77-4</strain>
    </source>
</reference>
<proteinExistence type="predicted"/>
<dbReference type="AlphaFoldDB" id="A0A2T9XY54"/>
<accession>A0A2T9XY54</accession>
<evidence type="ECO:0000256" key="2">
    <source>
        <dbReference type="SAM" id="SignalP"/>
    </source>
</evidence>
<protein>
    <submittedName>
        <fullName evidence="3">Uncharacterized protein</fullName>
    </submittedName>
</protein>
<feature type="region of interest" description="Disordered" evidence="1">
    <location>
        <begin position="69"/>
        <end position="105"/>
    </location>
</feature>
<feature type="region of interest" description="Disordered" evidence="1">
    <location>
        <begin position="21"/>
        <end position="45"/>
    </location>
</feature>
<gene>
    <name evidence="3" type="ORF">BB559_007261</name>
</gene>
<sequence>MMFTKSIVFLTLASVCLSSPVPRQPENDGIAEKSQNLQRDSGIDSLENPDLVADFLKNTGSFIEENKVKKKGNKGGKKGIKGKKSVPKNRKNIHKRNHGLGKGKKIGFSTESEDFLIQQAVTDAFANIFDSIISLLNNHKKDSDIDDQENNDIDD</sequence>
<evidence type="ECO:0000256" key="1">
    <source>
        <dbReference type="SAM" id="MobiDB-lite"/>
    </source>
</evidence>
<feature type="signal peptide" evidence="2">
    <location>
        <begin position="1"/>
        <end position="18"/>
    </location>
</feature>
<evidence type="ECO:0000313" key="3">
    <source>
        <dbReference type="EMBL" id="PVU85003.1"/>
    </source>
</evidence>
<organism evidence="3 4">
    <name type="scientific">Furculomyces boomerangus</name>
    <dbReference type="NCBI Taxonomy" id="61424"/>
    <lineage>
        <taxon>Eukaryota</taxon>
        <taxon>Fungi</taxon>
        <taxon>Fungi incertae sedis</taxon>
        <taxon>Zoopagomycota</taxon>
        <taxon>Kickxellomycotina</taxon>
        <taxon>Harpellomycetes</taxon>
        <taxon>Harpellales</taxon>
        <taxon>Harpellaceae</taxon>
        <taxon>Furculomyces</taxon>
    </lineage>
</organism>
<evidence type="ECO:0000313" key="4">
    <source>
        <dbReference type="Proteomes" id="UP000245699"/>
    </source>
</evidence>
<feature type="chain" id="PRO_5015438253" evidence="2">
    <location>
        <begin position="19"/>
        <end position="155"/>
    </location>
</feature>
<keyword evidence="4" id="KW-1185">Reference proteome</keyword>
<keyword evidence="2" id="KW-0732">Signal</keyword>
<dbReference type="Proteomes" id="UP000245699">
    <property type="component" value="Unassembled WGS sequence"/>
</dbReference>
<comment type="caution">
    <text evidence="3">The sequence shown here is derived from an EMBL/GenBank/DDBJ whole genome shotgun (WGS) entry which is preliminary data.</text>
</comment>
<name>A0A2T9XY54_9FUNG</name>
<dbReference type="EMBL" id="MBFT01001175">
    <property type="protein sequence ID" value="PVU85003.1"/>
    <property type="molecule type" value="Genomic_DNA"/>
</dbReference>